<comment type="caution">
    <text evidence="2">The sequence shown here is derived from an EMBL/GenBank/DDBJ whole genome shotgun (WGS) entry which is preliminary data.</text>
</comment>
<keyword evidence="1" id="KW-0472">Membrane</keyword>
<evidence type="ECO:0000313" key="3">
    <source>
        <dbReference type="Proteomes" id="UP000037237"/>
    </source>
</evidence>
<sequence>MEKRKPVMVLVLFSLLLLVSMVSVVFAQEYNWVEVADFSQNRAFFGNTNSFKIEHSEWRIKWEYEKTLGDLTAFMLEVRITETNQLIANWNNSGKIDITQGVLNITGYGGDFYLWIGTNGNHIVIVEQNTESAPTLDSNWVEVARFNGTIWAENTEHFMIDYFDWRIKWSYTPRLGDIINPYIFRLDVKNASGYIVELLFASNQISGTLNMNQTGEYYLYIDPMHAETYSITIEQKIESIPEFSSWILPSLFITSILVIIAVRNQIRKKG</sequence>
<evidence type="ECO:0000313" key="2">
    <source>
        <dbReference type="EMBL" id="KON32192.1"/>
    </source>
</evidence>
<accession>A0A0M0BUA4</accession>
<keyword evidence="1" id="KW-0812">Transmembrane</keyword>
<keyword evidence="1" id="KW-1133">Transmembrane helix</keyword>
<proteinExistence type="predicted"/>
<reference evidence="2 3" key="1">
    <citation type="submission" date="2015-06" db="EMBL/GenBank/DDBJ databases">
        <title>New insights into the roles of widespread benthic archaea in carbon and nitrogen cycling.</title>
        <authorList>
            <person name="Lazar C.S."/>
            <person name="Baker B.J."/>
            <person name="Seitz K.W."/>
            <person name="Hyde A.S."/>
            <person name="Dick G.J."/>
            <person name="Hinrichs K.-U."/>
            <person name="Teske A.P."/>
        </authorList>
    </citation>
    <scope>NUCLEOTIDE SEQUENCE [LARGE SCALE GENOMIC DNA]</scope>
    <source>
        <strain evidence="2">SG8-32-1</strain>
    </source>
</reference>
<dbReference type="Proteomes" id="UP000037237">
    <property type="component" value="Unassembled WGS sequence"/>
</dbReference>
<dbReference type="AlphaFoldDB" id="A0A0M0BUA4"/>
<feature type="transmembrane region" description="Helical" evidence="1">
    <location>
        <begin position="243"/>
        <end position="262"/>
    </location>
</feature>
<name>A0A0M0BUA4_9ARCH</name>
<organism evidence="2 3">
    <name type="scientific">miscellaneous Crenarchaeota group-1 archaeon SG8-32-1</name>
    <dbReference type="NCBI Taxonomy" id="1685124"/>
    <lineage>
        <taxon>Archaea</taxon>
        <taxon>Candidatus Bathyarchaeota</taxon>
        <taxon>MCG-1</taxon>
    </lineage>
</organism>
<gene>
    <name evidence="2" type="ORF">AC477_03315</name>
</gene>
<protein>
    <submittedName>
        <fullName evidence="2">Uncharacterized protein</fullName>
    </submittedName>
</protein>
<dbReference type="EMBL" id="LFWU01000075">
    <property type="protein sequence ID" value="KON32192.1"/>
    <property type="molecule type" value="Genomic_DNA"/>
</dbReference>
<evidence type="ECO:0000256" key="1">
    <source>
        <dbReference type="SAM" id="Phobius"/>
    </source>
</evidence>